<dbReference type="EMBL" id="CP018889">
    <property type="protein sequence ID" value="AUI67540.1"/>
    <property type="molecule type" value="Genomic_DNA"/>
</dbReference>
<dbReference type="PROSITE" id="PS51707">
    <property type="entry name" value="CYTH"/>
    <property type="match status" value="1"/>
</dbReference>
<reference evidence="4" key="1">
    <citation type="submission" date="2016-12" db="EMBL/GenBank/DDBJ databases">
        <title>Complete Genome Sequence of Beggiatoa leptomitiformis D-401.</title>
        <authorList>
            <person name="Fomenkov A."/>
            <person name="Vincze T."/>
            <person name="Grabovich M."/>
            <person name="Anton B.P."/>
            <person name="Dubinina G."/>
            <person name="Orlova M."/>
            <person name="Belousova E."/>
            <person name="Roberts R.J."/>
        </authorList>
    </citation>
    <scope>NUCLEOTIDE SEQUENCE [LARGE SCALE GENOMIC DNA]</scope>
    <source>
        <strain evidence="4">D-401</strain>
    </source>
</reference>
<evidence type="ECO:0000313" key="4">
    <source>
        <dbReference type="Proteomes" id="UP000234271"/>
    </source>
</evidence>
<dbReference type="InterPro" id="IPR039013">
    <property type="entry name" value="YgiF"/>
</dbReference>
<dbReference type="Gene3D" id="1.40.20.10">
    <property type="entry name" value="CHAD domain"/>
    <property type="match status" value="1"/>
</dbReference>
<dbReference type="SMART" id="SM01118">
    <property type="entry name" value="CYTH"/>
    <property type="match status" value="1"/>
</dbReference>
<proteinExistence type="predicted"/>
<dbReference type="PANTHER" id="PTHR39569:SF1">
    <property type="entry name" value="INORGANIC TRIPHOSPHATASE"/>
    <property type="match status" value="1"/>
</dbReference>
<feature type="domain" description="CYTH" evidence="1">
    <location>
        <begin position="2"/>
        <end position="202"/>
    </location>
</feature>
<dbReference type="SMART" id="SM00880">
    <property type="entry name" value="CHAD"/>
    <property type="match status" value="1"/>
</dbReference>
<dbReference type="InterPro" id="IPR038186">
    <property type="entry name" value="CHAD_dom_sf"/>
</dbReference>
<evidence type="ECO:0000259" key="1">
    <source>
        <dbReference type="PROSITE" id="PS51707"/>
    </source>
</evidence>
<dbReference type="InterPro" id="IPR023577">
    <property type="entry name" value="CYTH_domain"/>
</dbReference>
<protein>
    <submittedName>
        <fullName evidence="3">CHAD domain-containing protein</fullName>
    </submittedName>
</protein>
<dbReference type="AlphaFoldDB" id="A0A2N9YAR4"/>
<evidence type="ECO:0000313" key="3">
    <source>
        <dbReference type="EMBL" id="AUI67540.1"/>
    </source>
</evidence>
<name>A0A2N9YAR4_9GAMM</name>
<keyword evidence="4" id="KW-1185">Reference proteome</keyword>
<dbReference type="Pfam" id="PF01928">
    <property type="entry name" value="CYTH"/>
    <property type="match status" value="1"/>
</dbReference>
<dbReference type="OrthoDB" id="3034217at2"/>
<feature type="domain" description="CHAD" evidence="2">
    <location>
        <begin position="217"/>
        <end position="504"/>
    </location>
</feature>
<organism evidence="3 4">
    <name type="scientific">Beggiatoa leptomitoformis</name>
    <dbReference type="NCBI Taxonomy" id="288004"/>
    <lineage>
        <taxon>Bacteria</taxon>
        <taxon>Pseudomonadati</taxon>
        <taxon>Pseudomonadota</taxon>
        <taxon>Gammaproteobacteria</taxon>
        <taxon>Thiotrichales</taxon>
        <taxon>Thiotrichaceae</taxon>
        <taxon>Beggiatoa</taxon>
    </lineage>
</organism>
<accession>A0A2N9YAR4</accession>
<sequence length="504" mass="58099">MSIETELKLHFAPDDAEYIKQHPLLLAVQQDEPKRLYNTYFDTVDCALLQRGIGLRVRRINDKRIQTVKTAGTVINGLHQRQEWETEIHGDIPDFKLMPKNLLPSRFLHKKNLKNILPVFTTDFVRQTWLIEFNGSRIEVALDQGEITTLTNRIPLHEIELELKAGSADNLYQLALNFQEKIPLIIENRSKAARGYGLYNPCPPQFYKAHEITLSTEATAEEAFAQLLWHCLAHLQANEAMVLYGTHPEGVHQMRVALRRLRSCLSLYKPLIPASTYTELQGEFKWLGSILGMARDWDVFSLNLQQMEEQIDDPKILADLQAIALDFKTRAYTLVRHSLTLPRYSRLLLSFSHWITKRTWRDTLTGEALLALTQPVSDFASQILGQYDKRISKQGKNLIQLPPEKKHKLRILIKKMVYGTRFFASLYSGKTTREFSKSLATLQDDLGVLNDVNIADELLTQASIAADAPVRHFLKGWYAHQQIAHITLLAEHWHTFQQQRAFWK</sequence>
<dbReference type="GO" id="GO:0046872">
    <property type="term" value="F:metal ion binding"/>
    <property type="evidence" value="ECO:0007669"/>
    <property type="project" value="TreeGrafter"/>
</dbReference>
<dbReference type="InterPro" id="IPR007899">
    <property type="entry name" value="CHAD_dom"/>
</dbReference>
<gene>
    <name evidence="3" type="ORF">BLE401_01745</name>
</gene>
<dbReference type="Gene3D" id="2.40.320.10">
    <property type="entry name" value="Hypothetical Protein Pfu-838710-001"/>
    <property type="match status" value="1"/>
</dbReference>
<dbReference type="RefSeq" id="WP_062149504.1">
    <property type="nucleotide sequence ID" value="NZ_CP012373.2"/>
</dbReference>
<dbReference type="Pfam" id="PF05235">
    <property type="entry name" value="CHAD"/>
    <property type="match status" value="1"/>
</dbReference>
<dbReference type="PANTHER" id="PTHR39569">
    <property type="entry name" value="INORGANIC TRIPHOSPHATASE"/>
    <property type="match status" value="1"/>
</dbReference>
<evidence type="ECO:0000259" key="2">
    <source>
        <dbReference type="PROSITE" id="PS51708"/>
    </source>
</evidence>
<dbReference type="SUPFAM" id="SSF55154">
    <property type="entry name" value="CYTH-like phosphatases"/>
    <property type="match status" value="1"/>
</dbReference>
<dbReference type="PROSITE" id="PS51708">
    <property type="entry name" value="CHAD"/>
    <property type="match status" value="1"/>
</dbReference>
<dbReference type="InterPro" id="IPR033469">
    <property type="entry name" value="CYTH-like_dom_sf"/>
</dbReference>
<dbReference type="GO" id="GO:0050355">
    <property type="term" value="F:inorganic triphosphate phosphatase activity"/>
    <property type="evidence" value="ECO:0007669"/>
    <property type="project" value="InterPro"/>
</dbReference>
<dbReference type="CDD" id="cd07756">
    <property type="entry name" value="CYTH-like_Pase_CHAD"/>
    <property type="match status" value="1"/>
</dbReference>
<dbReference type="Proteomes" id="UP000234271">
    <property type="component" value="Chromosome"/>
</dbReference>